<protein>
    <submittedName>
        <fullName evidence="5">Lipase</fullName>
    </submittedName>
</protein>
<dbReference type="InterPro" id="IPR050300">
    <property type="entry name" value="GDXG_lipolytic_enzyme"/>
</dbReference>
<dbReference type="PANTHER" id="PTHR48081:SF8">
    <property type="entry name" value="ALPHA_BETA HYDROLASE FOLD-3 DOMAIN-CONTAINING PROTEIN-RELATED"/>
    <property type="match status" value="1"/>
</dbReference>
<proteinExistence type="inferred from homology"/>
<evidence type="ECO:0000256" key="2">
    <source>
        <dbReference type="ARBA" id="ARBA00022801"/>
    </source>
</evidence>
<evidence type="ECO:0000256" key="3">
    <source>
        <dbReference type="PROSITE-ProRule" id="PRU10038"/>
    </source>
</evidence>
<dbReference type="Gene3D" id="3.40.50.1820">
    <property type="entry name" value="alpha/beta hydrolase"/>
    <property type="match status" value="1"/>
</dbReference>
<dbReference type="OrthoDB" id="9806180at2"/>
<dbReference type="PANTHER" id="PTHR48081">
    <property type="entry name" value="AB HYDROLASE SUPERFAMILY PROTEIN C4A8.06C"/>
    <property type="match status" value="1"/>
</dbReference>
<evidence type="ECO:0000259" key="4">
    <source>
        <dbReference type="Pfam" id="PF07859"/>
    </source>
</evidence>
<dbReference type="SUPFAM" id="SSF53474">
    <property type="entry name" value="alpha/beta-Hydrolases"/>
    <property type="match status" value="1"/>
</dbReference>
<accession>A0A222GA71</accession>
<dbReference type="GO" id="GO:0016787">
    <property type="term" value="F:hydrolase activity"/>
    <property type="evidence" value="ECO:0007669"/>
    <property type="project" value="UniProtKB-KW"/>
</dbReference>
<dbReference type="EMBL" id="CP020465">
    <property type="protein sequence ID" value="ASP48690.1"/>
    <property type="molecule type" value="Genomic_DNA"/>
</dbReference>
<reference evidence="5 6" key="1">
    <citation type="submission" date="2017-08" db="EMBL/GenBank/DDBJ databases">
        <title>Complete genome of Colwellia sp. NB097-1, a psychrophile bacterium ioslated from Bering Sea.</title>
        <authorList>
            <person name="Chen X."/>
        </authorList>
    </citation>
    <scope>NUCLEOTIDE SEQUENCE [LARGE SCALE GENOMIC DNA]</scope>
    <source>
        <strain evidence="5 6">NB097-1</strain>
    </source>
</reference>
<dbReference type="KEGG" id="cber:B5D82_13465"/>
<dbReference type="InterPro" id="IPR029058">
    <property type="entry name" value="AB_hydrolase_fold"/>
</dbReference>
<name>A0A222GA71_9GAMM</name>
<dbReference type="InterPro" id="IPR033140">
    <property type="entry name" value="Lipase_GDXG_put_SER_AS"/>
</dbReference>
<gene>
    <name evidence="5" type="ORF">B5D82_13465</name>
</gene>
<evidence type="ECO:0000256" key="1">
    <source>
        <dbReference type="ARBA" id="ARBA00010515"/>
    </source>
</evidence>
<evidence type="ECO:0000313" key="6">
    <source>
        <dbReference type="Proteomes" id="UP000202259"/>
    </source>
</evidence>
<dbReference type="PROSITE" id="PS01174">
    <property type="entry name" value="LIPASE_GDXG_SER"/>
    <property type="match status" value="1"/>
</dbReference>
<evidence type="ECO:0000313" key="5">
    <source>
        <dbReference type="EMBL" id="ASP48690.1"/>
    </source>
</evidence>
<dbReference type="Pfam" id="PF07859">
    <property type="entry name" value="Abhydrolase_3"/>
    <property type="match status" value="1"/>
</dbReference>
<keyword evidence="6" id="KW-1185">Reference proteome</keyword>
<feature type="domain" description="Alpha/beta hydrolase fold-3" evidence="4">
    <location>
        <begin position="83"/>
        <end position="297"/>
    </location>
</feature>
<dbReference type="Proteomes" id="UP000202259">
    <property type="component" value="Chromosome"/>
</dbReference>
<organism evidence="5 6">
    <name type="scientific">Cognaticolwellia beringensis</name>
    <dbReference type="NCBI Taxonomy" id="1967665"/>
    <lineage>
        <taxon>Bacteria</taxon>
        <taxon>Pseudomonadati</taxon>
        <taxon>Pseudomonadota</taxon>
        <taxon>Gammaproteobacteria</taxon>
        <taxon>Alteromonadales</taxon>
        <taxon>Colwelliaceae</taxon>
        <taxon>Cognaticolwellia</taxon>
    </lineage>
</organism>
<keyword evidence="2" id="KW-0378">Hydrolase</keyword>
<dbReference type="RefSeq" id="WP_081152222.1">
    <property type="nucleotide sequence ID" value="NZ_CP020465.1"/>
</dbReference>
<comment type="similarity">
    <text evidence="1">Belongs to the 'GDXG' lipolytic enzyme family.</text>
</comment>
<dbReference type="InterPro" id="IPR013094">
    <property type="entry name" value="AB_hydrolase_3"/>
</dbReference>
<dbReference type="AlphaFoldDB" id="A0A222GA71"/>
<feature type="active site" evidence="3">
    <location>
        <position position="160"/>
    </location>
</feature>
<sequence length="321" mass="35741">MRGNVSDDLIPLLKQVNAGLEQAKLSGAAFDPNVIRQNLENLSAYMIPGPEVAQIKDTFITVSEHKIATRIYHPNPEKSLPVLLHFHGGGHMCGSVNLYDPISRELAIATNAIVICIDYRLAPEHPYPAGLDDCQYLLENYQDLLKGYRFSEQLYIAGDSAGGAICTSLVINNIDNAAIKIDKQILIYPSVDYTMSCPSIVDNGQGFLLEADKIRWYFQQYFNLENIELNTSKATSALITAASPLLGEFDSRMPKTLVITAGCDPLRDEGALYAQKAKQAGVSVEHYQFDELIHAYMLLSKLVPEQYHQTYLHIQKFINAE</sequence>